<dbReference type="Proteomes" id="UP001139493">
    <property type="component" value="Unassembled WGS sequence"/>
</dbReference>
<accession>A0A9X2K0X5</accession>
<dbReference type="RefSeq" id="WP_253839982.1">
    <property type="nucleotide sequence ID" value="NZ_JAMTCS010000020.1"/>
</dbReference>
<dbReference type="EMBL" id="JAMTCS010000020">
    <property type="protein sequence ID" value="MCP2267484.1"/>
    <property type="molecule type" value="Genomic_DNA"/>
</dbReference>
<reference evidence="6" key="1">
    <citation type="submission" date="2022-06" db="EMBL/GenBank/DDBJ databases">
        <title>Genomic Encyclopedia of Archaeal and Bacterial Type Strains, Phase II (KMG-II): from individual species to whole genera.</title>
        <authorList>
            <person name="Goeker M."/>
        </authorList>
    </citation>
    <scope>NUCLEOTIDE SEQUENCE</scope>
    <source>
        <strain evidence="6">DSM 26652</strain>
    </source>
</reference>
<evidence type="ECO:0000256" key="2">
    <source>
        <dbReference type="SAM" id="MobiDB-lite"/>
    </source>
</evidence>
<feature type="compositionally biased region" description="Basic residues" evidence="2">
    <location>
        <begin position="18"/>
        <end position="29"/>
    </location>
</feature>
<keyword evidence="3" id="KW-0812">Transmembrane</keyword>
<evidence type="ECO:0000313" key="7">
    <source>
        <dbReference type="Proteomes" id="UP001139493"/>
    </source>
</evidence>
<keyword evidence="3" id="KW-1133">Transmembrane helix</keyword>
<feature type="domain" description="CBM6" evidence="4">
    <location>
        <begin position="362"/>
        <end position="506"/>
    </location>
</feature>
<dbReference type="InterPro" id="IPR017946">
    <property type="entry name" value="PLC-like_Pdiesterase_TIM-brl"/>
</dbReference>
<dbReference type="GO" id="GO:0006644">
    <property type="term" value="P:phospholipid metabolic process"/>
    <property type="evidence" value="ECO:0007669"/>
    <property type="project" value="TreeGrafter"/>
</dbReference>
<comment type="caution">
    <text evidence="6">The sequence shown here is derived from an EMBL/GenBank/DDBJ whole genome shotgun (WGS) entry which is preliminary data.</text>
</comment>
<dbReference type="SUPFAM" id="SSF49785">
    <property type="entry name" value="Galactose-binding domain-like"/>
    <property type="match status" value="1"/>
</dbReference>
<dbReference type="PROSITE" id="PS51704">
    <property type="entry name" value="GP_PDE"/>
    <property type="match status" value="1"/>
</dbReference>
<dbReference type="Gene3D" id="3.20.20.190">
    <property type="entry name" value="Phosphatidylinositol (PI) phosphodiesterase"/>
    <property type="match status" value="1"/>
</dbReference>
<dbReference type="PROSITE" id="PS51175">
    <property type="entry name" value="CBM6"/>
    <property type="match status" value="1"/>
</dbReference>
<feature type="transmembrane region" description="Helical" evidence="3">
    <location>
        <begin position="38"/>
        <end position="58"/>
    </location>
</feature>
<evidence type="ECO:0000259" key="4">
    <source>
        <dbReference type="PROSITE" id="PS51175"/>
    </source>
</evidence>
<evidence type="ECO:0000256" key="3">
    <source>
        <dbReference type="SAM" id="Phobius"/>
    </source>
</evidence>
<dbReference type="Pfam" id="PF03009">
    <property type="entry name" value="GDPD"/>
    <property type="match status" value="1"/>
</dbReference>
<keyword evidence="1" id="KW-0732">Signal</keyword>
<dbReference type="Pfam" id="PF16387">
    <property type="entry name" value="DUF4996"/>
    <property type="match status" value="1"/>
</dbReference>
<dbReference type="GO" id="GO:0005886">
    <property type="term" value="C:plasma membrane"/>
    <property type="evidence" value="ECO:0007669"/>
    <property type="project" value="TreeGrafter"/>
</dbReference>
<dbReference type="GO" id="GO:0008889">
    <property type="term" value="F:glycerophosphodiester phosphodiesterase activity"/>
    <property type="evidence" value="ECO:0007669"/>
    <property type="project" value="TreeGrafter"/>
</dbReference>
<dbReference type="CDD" id="cd04080">
    <property type="entry name" value="CBM6_cellulase-like"/>
    <property type="match status" value="1"/>
</dbReference>
<dbReference type="GO" id="GO:0030246">
    <property type="term" value="F:carbohydrate binding"/>
    <property type="evidence" value="ECO:0007669"/>
    <property type="project" value="InterPro"/>
</dbReference>
<evidence type="ECO:0000313" key="6">
    <source>
        <dbReference type="EMBL" id="MCP2267484.1"/>
    </source>
</evidence>
<dbReference type="InterPro" id="IPR032160">
    <property type="entry name" value="DUF4996"/>
</dbReference>
<keyword evidence="3" id="KW-0472">Membrane</keyword>
<gene>
    <name evidence="6" type="ORF">APR03_004864</name>
</gene>
<dbReference type="InterPro" id="IPR008979">
    <property type="entry name" value="Galactose-bd-like_sf"/>
</dbReference>
<organism evidence="6 7">
    <name type="scientific">Promicromonospora thailandica</name>
    <dbReference type="NCBI Taxonomy" id="765201"/>
    <lineage>
        <taxon>Bacteria</taxon>
        <taxon>Bacillati</taxon>
        <taxon>Actinomycetota</taxon>
        <taxon>Actinomycetes</taxon>
        <taxon>Micrococcales</taxon>
        <taxon>Promicromonosporaceae</taxon>
        <taxon>Promicromonospora</taxon>
    </lineage>
</organism>
<dbReference type="GO" id="GO:0070291">
    <property type="term" value="P:N-acylethanolamine metabolic process"/>
    <property type="evidence" value="ECO:0007669"/>
    <property type="project" value="TreeGrafter"/>
</dbReference>
<protein>
    <submittedName>
        <fullName evidence="6">Glycerophosphoryl diester phosphodiesterase</fullName>
    </submittedName>
</protein>
<dbReference type="InterPro" id="IPR030395">
    <property type="entry name" value="GP_PDE_dom"/>
</dbReference>
<feature type="domain" description="GP-PDE" evidence="5">
    <location>
        <begin position="96"/>
        <end position="192"/>
    </location>
</feature>
<dbReference type="Pfam" id="PF03422">
    <property type="entry name" value="CBM_6"/>
    <property type="match status" value="1"/>
</dbReference>
<dbReference type="AlphaFoldDB" id="A0A9X2K0X5"/>
<evidence type="ECO:0000259" key="5">
    <source>
        <dbReference type="PROSITE" id="PS51704"/>
    </source>
</evidence>
<proteinExistence type="predicted"/>
<keyword evidence="7" id="KW-1185">Reference proteome</keyword>
<dbReference type="CDD" id="cd08566">
    <property type="entry name" value="GDPD_AtGDE_like"/>
    <property type="match status" value="1"/>
</dbReference>
<dbReference type="InterPro" id="IPR006584">
    <property type="entry name" value="Cellulose-bd_IV"/>
</dbReference>
<dbReference type="SMART" id="SM00606">
    <property type="entry name" value="CBD_IV"/>
    <property type="match status" value="1"/>
</dbReference>
<name>A0A9X2K0X5_9MICO</name>
<sequence>MSSSRDPHDVPLDIRPARPARARAVRPRPVRPRPVRTLVGAAVAAAALVLSGAAVVAVDRPGPAQTADAPAGGHAARTPAERAYRDLLDHGPDAKVLTAAHRAQWRSAPENSAPAILAAFADGAEIVELDVQLTADGVPVLMHDTTVDRTTDGTGRVDDLTLEQVRRLRLRAGLGGAQAPLTDERVPTLAEAMRLAKDRGLVNLDKGWPFREEIWTVLQETGTVRNGLFKSGAPVPEVQEFRSTHRGAVYMHIVTDTNVADVDAFGADQPVAYEVNFDSTADVVARRPFLDRVASGSRVWSNTMWDGLAERMTDEASLIDPGRGWAALLRSYRTTIVQTDDVEAFERWLRTGAGDPVPHGGVRVQAEDFLPGEGVGYHDLDPANRSNLQMRPGEGVDIQDLDGAVSLGWMRGGEWLTYHVQIPRTGTYEVAVRASSPYSPAGAYTVSFDDGAPSAPVDVRTTTSHAKQELQPSGVTRRLTKGPHTLRIGLPADAYQNWNLDYVQLTP</sequence>
<dbReference type="SUPFAM" id="SSF51695">
    <property type="entry name" value="PLC-like phosphodiesterases"/>
    <property type="match status" value="1"/>
</dbReference>
<feature type="compositionally biased region" description="Basic and acidic residues" evidence="2">
    <location>
        <begin position="1"/>
        <end position="16"/>
    </location>
</feature>
<feature type="region of interest" description="Disordered" evidence="2">
    <location>
        <begin position="1"/>
        <end position="29"/>
    </location>
</feature>
<dbReference type="PANTHER" id="PTHR46320:SF1">
    <property type="entry name" value="GLYCEROPHOSPHODIESTER PHOSPHODIESTERASE 1"/>
    <property type="match status" value="1"/>
</dbReference>
<dbReference type="InterPro" id="IPR005084">
    <property type="entry name" value="CBM6"/>
</dbReference>
<evidence type="ECO:0000256" key="1">
    <source>
        <dbReference type="ARBA" id="ARBA00022729"/>
    </source>
</evidence>
<dbReference type="PANTHER" id="PTHR46320">
    <property type="entry name" value="GLYCEROPHOSPHODIESTER PHOSPHODIESTERASE 1"/>
    <property type="match status" value="1"/>
</dbReference>
<dbReference type="Gene3D" id="2.60.120.260">
    <property type="entry name" value="Galactose-binding domain-like"/>
    <property type="match status" value="1"/>
</dbReference>
<dbReference type="GO" id="GO:0006580">
    <property type="term" value="P:ethanolamine metabolic process"/>
    <property type="evidence" value="ECO:0007669"/>
    <property type="project" value="TreeGrafter"/>
</dbReference>